<name>A0A099TZ38_9HELI</name>
<reference evidence="6 7" key="1">
    <citation type="journal article" date="2014" name="Genome Announc.">
        <title>Draft genome sequences of eight enterohepatic helicobacter species isolated from both laboratory and wild rodents.</title>
        <authorList>
            <person name="Sheh A."/>
            <person name="Shen Z."/>
            <person name="Fox J.G."/>
        </authorList>
    </citation>
    <scope>NUCLEOTIDE SEQUENCE [LARGE SCALE GENOMIC DNA]</scope>
    <source>
        <strain evidence="6 7">ST1</strain>
    </source>
</reference>
<dbReference type="SUPFAM" id="SSF51261">
    <property type="entry name" value="Duplicated hybrid motif"/>
    <property type="match status" value="1"/>
</dbReference>
<gene>
    <name evidence="6" type="ORF">LS73_002935</name>
    <name evidence="5" type="ORF">NCTC12714_01455</name>
</gene>
<dbReference type="RefSeq" id="WP_034557834.1">
    <property type="nucleotide sequence ID" value="NZ_FZML01000003.1"/>
</dbReference>
<feature type="coiled-coil region" evidence="1">
    <location>
        <begin position="46"/>
        <end position="122"/>
    </location>
</feature>
<proteinExistence type="predicted"/>
<feature type="domain" description="M23ase beta-sheet core" evidence="4">
    <location>
        <begin position="390"/>
        <end position="465"/>
    </location>
</feature>
<dbReference type="EMBL" id="UGJE01000002">
    <property type="protein sequence ID" value="STQ86644.1"/>
    <property type="molecule type" value="Genomic_DNA"/>
</dbReference>
<keyword evidence="3" id="KW-0472">Membrane</keyword>
<dbReference type="Gene3D" id="1.20.5.340">
    <property type="match status" value="1"/>
</dbReference>
<evidence type="ECO:0000259" key="4">
    <source>
        <dbReference type="Pfam" id="PF01551"/>
    </source>
</evidence>
<organism evidence="5 8">
    <name type="scientific">Helicobacter muridarum</name>
    <dbReference type="NCBI Taxonomy" id="216"/>
    <lineage>
        <taxon>Bacteria</taxon>
        <taxon>Pseudomonadati</taxon>
        <taxon>Campylobacterota</taxon>
        <taxon>Epsilonproteobacteria</taxon>
        <taxon>Campylobacterales</taxon>
        <taxon>Helicobacteraceae</taxon>
        <taxon>Helicobacter</taxon>
    </lineage>
</organism>
<dbReference type="Pfam" id="PF01551">
    <property type="entry name" value="Peptidase_M23"/>
    <property type="match status" value="1"/>
</dbReference>
<keyword evidence="3" id="KW-0812">Transmembrane</keyword>
<dbReference type="EMBL" id="JRPD02000004">
    <property type="protein sequence ID" value="TLE00872.1"/>
    <property type="molecule type" value="Genomic_DNA"/>
</dbReference>
<dbReference type="CDD" id="cd12797">
    <property type="entry name" value="M23_peptidase"/>
    <property type="match status" value="1"/>
</dbReference>
<dbReference type="InterPro" id="IPR011055">
    <property type="entry name" value="Dup_hybrid_motif"/>
</dbReference>
<feature type="transmembrane region" description="Helical" evidence="3">
    <location>
        <begin position="6"/>
        <end position="23"/>
    </location>
</feature>
<dbReference type="OrthoDB" id="5372565at2"/>
<evidence type="ECO:0000256" key="3">
    <source>
        <dbReference type="SAM" id="Phobius"/>
    </source>
</evidence>
<dbReference type="STRING" id="216.LS73_04335"/>
<evidence type="ECO:0000313" key="7">
    <source>
        <dbReference type="Proteomes" id="UP000029922"/>
    </source>
</evidence>
<dbReference type="AlphaFoldDB" id="A0A099TZ38"/>
<reference evidence="5 8" key="2">
    <citation type="submission" date="2018-06" db="EMBL/GenBank/DDBJ databases">
        <authorList>
            <consortium name="Pathogen Informatics"/>
            <person name="Doyle S."/>
        </authorList>
    </citation>
    <scope>NUCLEOTIDE SEQUENCE [LARGE SCALE GENOMIC DNA]</scope>
    <source>
        <strain evidence="5 8">NCTC12714</strain>
    </source>
</reference>
<evidence type="ECO:0000313" key="5">
    <source>
        <dbReference type="EMBL" id="STQ86644.1"/>
    </source>
</evidence>
<keyword evidence="1" id="KW-0175">Coiled coil</keyword>
<feature type="region of interest" description="Disordered" evidence="2">
    <location>
        <begin position="245"/>
        <end position="290"/>
    </location>
</feature>
<sequence>MIYRNVLVIGLSLLYGILFYNANDISKINKDIKSTQTRQKDIDKQAELANQKLSTLGQNIAKAKQEIKKLDSQIQNLTRSIQNNKDQNKSQEAKLQSLKNRLSKLSKDMNSSQEELAQIILRYMTYSRVLDNEEVWSLDDMMTKHAFDILKKDTVKKLDTLQRQQLLTVKQISDINNSIKEVTKIITNEENKYQDLQNMITRQKGQVEQMQSQVKVYNKRLTDLASQKNELGKILVNLNIQKKNTQEEQRKRAEAEKKAKAERERQARLELERKKKEEEQRRKAQIEKAEAEKKVKAEAERIAQKDSKQAQKFLEVQSKVIESDYQAKISTQEANAAIDNFELSRVDSIYQPVSTIKYTGKKMLSPLKSYILEQSFGDYLDPVYKIKIFNNGVVLKPNGEDSQVYNIMDGKILHVQEVPGLKKVVIVEHANSLHTIYSMLDNTAPTLKKGFVVKQGYVIGRVSDRLNLEIIQGDKHINPMEAISNRK</sequence>
<evidence type="ECO:0000313" key="8">
    <source>
        <dbReference type="Proteomes" id="UP000255139"/>
    </source>
</evidence>
<evidence type="ECO:0000256" key="1">
    <source>
        <dbReference type="SAM" id="Coils"/>
    </source>
</evidence>
<keyword evidence="8" id="KW-1185">Reference proteome</keyword>
<accession>A0A099TZ38</accession>
<keyword evidence="3" id="KW-1133">Transmembrane helix</keyword>
<dbReference type="Gene3D" id="2.70.70.10">
    <property type="entry name" value="Glucose Permease (Domain IIA)"/>
    <property type="match status" value="1"/>
</dbReference>
<evidence type="ECO:0000256" key="2">
    <source>
        <dbReference type="SAM" id="MobiDB-lite"/>
    </source>
</evidence>
<dbReference type="Proteomes" id="UP000255139">
    <property type="component" value="Unassembled WGS sequence"/>
</dbReference>
<dbReference type="Proteomes" id="UP000029922">
    <property type="component" value="Unassembled WGS sequence"/>
</dbReference>
<evidence type="ECO:0000313" key="6">
    <source>
        <dbReference type="EMBL" id="TLE00872.1"/>
    </source>
</evidence>
<dbReference type="InterPro" id="IPR016047">
    <property type="entry name" value="M23ase_b-sheet_dom"/>
</dbReference>
<protein>
    <submittedName>
        <fullName evidence="5">Metallopeptidase</fullName>
    </submittedName>
</protein>